<evidence type="ECO:0000256" key="4">
    <source>
        <dbReference type="ARBA" id="ARBA00022519"/>
    </source>
</evidence>
<protein>
    <recommendedName>
        <fullName evidence="9">Type II secretion system protein GspF domain-containing protein</fullName>
    </recommendedName>
</protein>
<dbReference type="InterPro" id="IPR003004">
    <property type="entry name" value="GspF/PilC"/>
</dbReference>
<keyword evidence="6 8" id="KW-1133">Transmembrane helix</keyword>
<dbReference type="Gene3D" id="1.20.81.30">
    <property type="entry name" value="Type II secretion system (T2SS), domain F"/>
    <property type="match status" value="2"/>
</dbReference>
<feature type="domain" description="Type II secretion system protein GspF" evidence="9">
    <location>
        <begin position="67"/>
        <end position="190"/>
    </location>
</feature>
<keyword evidence="3" id="KW-1003">Cell membrane</keyword>
<dbReference type="AlphaFoldDB" id="A0A1F5NVB0"/>
<evidence type="ECO:0000256" key="3">
    <source>
        <dbReference type="ARBA" id="ARBA00022475"/>
    </source>
</evidence>
<feature type="transmembrane region" description="Helical" evidence="8">
    <location>
        <begin position="373"/>
        <end position="394"/>
    </location>
</feature>
<dbReference type="InterPro" id="IPR018076">
    <property type="entry name" value="T2SS_GspF_dom"/>
</dbReference>
<comment type="similarity">
    <text evidence="2">Belongs to the GSP F family.</text>
</comment>
<dbReference type="GO" id="GO:0005886">
    <property type="term" value="C:plasma membrane"/>
    <property type="evidence" value="ECO:0007669"/>
    <property type="project" value="UniProtKB-SubCell"/>
</dbReference>
<dbReference type="InterPro" id="IPR042094">
    <property type="entry name" value="T2SS_GspF_sf"/>
</dbReference>
<dbReference type="GO" id="GO:0015628">
    <property type="term" value="P:protein secretion by the type II secretion system"/>
    <property type="evidence" value="ECO:0007669"/>
    <property type="project" value="TreeGrafter"/>
</dbReference>
<dbReference type="FunFam" id="1.20.81.30:FF:000001">
    <property type="entry name" value="Type II secretion system protein F"/>
    <property type="match status" value="2"/>
</dbReference>
<feature type="domain" description="Type II secretion system protein GspF" evidence="9">
    <location>
        <begin position="270"/>
        <end position="392"/>
    </location>
</feature>
<dbReference type="Proteomes" id="UP000178892">
    <property type="component" value="Unassembled WGS sequence"/>
</dbReference>
<organism evidence="10 11">
    <name type="scientific">Candidatus Doudnabacteria bacterium RIFCSPHIGHO2_01_FULL_46_24</name>
    <dbReference type="NCBI Taxonomy" id="1817825"/>
    <lineage>
        <taxon>Bacteria</taxon>
        <taxon>Candidatus Doudnaibacteriota</taxon>
    </lineage>
</organism>
<keyword evidence="5 8" id="KW-0812">Transmembrane</keyword>
<evidence type="ECO:0000256" key="5">
    <source>
        <dbReference type="ARBA" id="ARBA00022692"/>
    </source>
</evidence>
<evidence type="ECO:0000256" key="1">
    <source>
        <dbReference type="ARBA" id="ARBA00004429"/>
    </source>
</evidence>
<keyword evidence="4" id="KW-0997">Cell inner membrane</keyword>
<evidence type="ECO:0000313" key="11">
    <source>
        <dbReference type="Proteomes" id="UP000178892"/>
    </source>
</evidence>
<dbReference type="PANTHER" id="PTHR30012">
    <property type="entry name" value="GENERAL SECRETION PATHWAY PROTEIN"/>
    <property type="match status" value="1"/>
</dbReference>
<evidence type="ECO:0000256" key="2">
    <source>
        <dbReference type="ARBA" id="ARBA00005745"/>
    </source>
</evidence>
<comment type="caution">
    <text evidence="10">The sequence shown here is derived from an EMBL/GenBank/DDBJ whole genome shotgun (WGS) entry which is preliminary data.</text>
</comment>
<feature type="transmembrane region" description="Helical" evidence="8">
    <location>
        <begin position="220"/>
        <end position="239"/>
    </location>
</feature>
<proteinExistence type="inferred from homology"/>
<dbReference type="Pfam" id="PF00482">
    <property type="entry name" value="T2SSF"/>
    <property type="match status" value="2"/>
</dbReference>
<evidence type="ECO:0000256" key="8">
    <source>
        <dbReference type="SAM" id="Phobius"/>
    </source>
</evidence>
<accession>A0A1F5NVB0</accession>
<sequence>MEFAYQARDKEGMMRTGTVEAATEVLAYDMLQEHGLIVIKIIPAGKVTLFSEFAFLDRVSLKDLVLFSRQLSTLINAKVPIVTALRVLKSQVSSRRLQKIIDEVTTKVENGDSLSSALAAYPKIFSDLYINMIKSGELAGSMDESLMYLANQLEKDYDLRSKIISSLTYPAFIVVALFVVGILMFIYVLPPLVSILQEQAVSLPFTTKILIAITNAVQHYWWLLLILLAGLIVGLRIYIQTTVGRYVMDYLKLHLPVFGKLFKNIYLSRFSRNLATLVAGGIPIVRALDSVADTVGNQIYKDIIHDAAYQVKNGKTIASSLSGKRDVPEVLAQMTQIGEQTGNLQDIMAKIASFYEKEVESMLRVLTTLIEPLIMMLLGLAVAVMVAGILLPIYNLASTA</sequence>
<dbReference type="STRING" id="1817825.A2720_00645"/>
<dbReference type="PRINTS" id="PR00812">
    <property type="entry name" value="BCTERIALGSPF"/>
</dbReference>
<gene>
    <name evidence="10" type="ORF">A2720_00645</name>
</gene>
<keyword evidence="7 8" id="KW-0472">Membrane</keyword>
<evidence type="ECO:0000256" key="6">
    <source>
        <dbReference type="ARBA" id="ARBA00022989"/>
    </source>
</evidence>
<evidence type="ECO:0000259" key="9">
    <source>
        <dbReference type="Pfam" id="PF00482"/>
    </source>
</evidence>
<reference evidence="10 11" key="1">
    <citation type="journal article" date="2016" name="Nat. Commun.">
        <title>Thousands of microbial genomes shed light on interconnected biogeochemical processes in an aquifer system.</title>
        <authorList>
            <person name="Anantharaman K."/>
            <person name="Brown C.T."/>
            <person name="Hug L.A."/>
            <person name="Sharon I."/>
            <person name="Castelle C.J."/>
            <person name="Probst A.J."/>
            <person name="Thomas B.C."/>
            <person name="Singh A."/>
            <person name="Wilkins M.J."/>
            <person name="Karaoz U."/>
            <person name="Brodie E.L."/>
            <person name="Williams K.H."/>
            <person name="Hubbard S.S."/>
            <person name="Banfield J.F."/>
        </authorList>
    </citation>
    <scope>NUCLEOTIDE SEQUENCE [LARGE SCALE GENOMIC DNA]</scope>
</reference>
<dbReference type="PANTHER" id="PTHR30012:SF0">
    <property type="entry name" value="TYPE II SECRETION SYSTEM PROTEIN F-RELATED"/>
    <property type="match status" value="1"/>
</dbReference>
<evidence type="ECO:0000256" key="7">
    <source>
        <dbReference type="ARBA" id="ARBA00023136"/>
    </source>
</evidence>
<comment type="subcellular location">
    <subcellularLocation>
        <location evidence="1">Cell inner membrane</location>
        <topology evidence="1">Multi-pass membrane protein</topology>
    </subcellularLocation>
</comment>
<evidence type="ECO:0000313" key="10">
    <source>
        <dbReference type="EMBL" id="OGE81588.1"/>
    </source>
</evidence>
<feature type="transmembrane region" description="Helical" evidence="8">
    <location>
        <begin position="167"/>
        <end position="189"/>
    </location>
</feature>
<name>A0A1F5NVB0_9BACT</name>
<dbReference type="EMBL" id="MFEL01000007">
    <property type="protein sequence ID" value="OGE81588.1"/>
    <property type="molecule type" value="Genomic_DNA"/>
</dbReference>